<proteinExistence type="predicted"/>
<organism evidence="1">
    <name type="scientific">Cacopsylla melanoneura</name>
    <dbReference type="NCBI Taxonomy" id="428564"/>
    <lineage>
        <taxon>Eukaryota</taxon>
        <taxon>Metazoa</taxon>
        <taxon>Ecdysozoa</taxon>
        <taxon>Arthropoda</taxon>
        <taxon>Hexapoda</taxon>
        <taxon>Insecta</taxon>
        <taxon>Pterygota</taxon>
        <taxon>Neoptera</taxon>
        <taxon>Paraneoptera</taxon>
        <taxon>Hemiptera</taxon>
        <taxon>Sternorrhyncha</taxon>
        <taxon>Psylloidea</taxon>
        <taxon>Psyllidae</taxon>
        <taxon>Psyllinae</taxon>
        <taxon>Cacopsylla</taxon>
    </lineage>
</organism>
<dbReference type="EMBL" id="HBUF01618076">
    <property type="protein sequence ID" value="CAG6780357.1"/>
    <property type="molecule type" value="Transcribed_RNA"/>
</dbReference>
<reference evidence="1" key="1">
    <citation type="submission" date="2021-05" db="EMBL/GenBank/DDBJ databases">
        <authorList>
            <person name="Alioto T."/>
            <person name="Alioto T."/>
            <person name="Gomez Garrido J."/>
        </authorList>
    </citation>
    <scope>NUCLEOTIDE SEQUENCE</scope>
</reference>
<evidence type="ECO:0000313" key="1">
    <source>
        <dbReference type="EMBL" id="CAG6780357.1"/>
    </source>
</evidence>
<accession>A0A8D9F825</accession>
<name>A0A8D9F825_9HEMI</name>
<sequence length="111" mass="12389">MGQAPAQERCVWRAAVDRCALRMRVAWPMNGVTPQPVSASHCVIVMMIVQVAKCVEDYCVTQAVAPTLIVPLLRLVWKTNVKIPVYRPRLADLTRCVPCHVTRSNVAVLNH</sequence>
<dbReference type="AlphaFoldDB" id="A0A8D9F825"/>
<protein>
    <submittedName>
        <fullName evidence="1">Uncharacterized protein</fullName>
    </submittedName>
</protein>